<organism evidence="5 6">
    <name type="scientific">Colwellia psychrerythraea</name>
    <name type="common">Vibrio psychroerythus</name>
    <dbReference type="NCBI Taxonomy" id="28229"/>
    <lineage>
        <taxon>Bacteria</taxon>
        <taxon>Pseudomonadati</taxon>
        <taxon>Pseudomonadota</taxon>
        <taxon>Gammaproteobacteria</taxon>
        <taxon>Alteromonadales</taxon>
        <taxon>Colwelliaceae</taxon>
        <taxon>Colwellia</taxon>
    </lineage>
</organism>
<dbReference type="Pfam" id="PF15976">
    <property type="entry name" value="CooC_C"/>
    <property type="match status" value="1"/>
</dbReference>
<proteinExistence type="predicted"/>
<evidence type="ECO:0000256" key="1">
    <source>
        <dbReference type="ARBA" id="ARBA00022729"/>
    </source>
</evidence>
<reference evidence="6" key="1">
    <citation type="journal article" date="2017" name="Proc. Natl. Acad. Sci. U.S.A.">
        <title>Simulation of Deepwater Horizon oil plume reveals substrate specialization within a complex community of hydrocarbon degraders.</title>
        <authorList>
            <person name="Hu P."/>
            <person name="Dubinsky E.A."/>
            <person name="Probst A.J."/>
            <person name="Wang J."/>
            <person name="Sieber C.M.K."/>
            <person name="Tom L.M."/>
            <person name="Gardinali P."/>
            <person name="Banfield J.F."/>
            <person name="Atlas R.M."/>
            <person name="Andersen G.L."/>
        </authorList>
    </citation>
    <scope>NUCLEOTIDE SEQUENCE [LARGE SCALE GENOMIC DNA]</scope>
</reference>
<accession>A0A1Y5E7M2</accession>
<dbReference type="InterPro" id="IPR031917">
    <property type="entry name" value="Pilus_assem_C"/>
</dbReference>
<gene>
    <name evidence="5" type="ORF">A9Q75_14365</name>
</gene>
<feature type="domain" description="Pilus assembly protein E-set like" evidence="4">
    <location>
        <begin position="268"/>
        <end position="334"/>
    </location>
</feature>
<dbReference type="AlphaFoldDB" id="A0A1Y5E7M2"/>
<evidence type="ECO:0000259" key="4">
    <source>
        <dbReference type="Pfam" id="PF16967"/>
    </source>
</evidence>
<keyword evidence="1 2" id="KW-0732">Signal</keyword>
<feature type="domain" description="Pilus assembly protein C-terminal" evidence="3">
    <location>
        <begin position="742"/>
        <end position="828"/>
    </location>
</feature>
<evidence type="ECO:0000259" key="3">
    <source>
        <dbReference type="Pfam" id="PF15976"/>
    </source>
</evidence>
<dbReference type="Pfam" id="PF16967">
    <property type="entry name" value="TcfC"/>
    <property type="match status" value="1"/>
</dbReference>
<name>A0A1Y5E7M2_COLPS</name>
<evidence type="ECO:0000256" key="2">
    <source>
        <dbReference type="SAM" id="SignalP"/>
    </source>
</evidence>
<evidence type="ECO:0000313" key="5">
    <source>
        <dbReference type="EMBL" id="OUR78240.1"/>
    </source>
</evidence>
<dbReference type="InterPro" id="IPR032636">
    <property type="entry name" value="Pilus_assem_E-set-like_dom"/>
</dbReference>
<protein>
    <submittedName>
        <fullName evidence="5">Uncharacterized protein</fullName>
    </submittedName>
</protein>
<dbReference type="EMBL" id="MAAF01000083">
    <property type="protein sequence ID" value="OUR78240.1"/>
    <property type="molecule type" value="Genomic_DNA"/>
</dbReference>
<feature type="signal peptide" evidence="2">
    <location>
        <begin position="1"/>
        <end position="18"/>
    </location>
</feature>
<comment type="caution">
    <text evidence="5">The sequence shown here is derived from an EMBL/GenBank/DDBJ whole genome shotgun (WGS) entry which is preliminary data.</text>
</comment>
<evidence type="ECO:0000313" key="6">
    <source>
        <dbReference type="Proteomes" id="UP000243053"/>
    </source>
</evidence>
<feature type="chain" id="PRO_5012983499" evidence="2">
    <location>
        <begin position="19"/>
        <end position="929"/>
    </location>
</feature>
<dbReference type="Proteomes" id="UP000243053">
    <property type="component" value="Unassembled WGS sequence"/>
</dbReference>
<sequence>MRFLVGFITFLWAFYAQASFEQYPEEFSSFFEMTEKKVNIRGIDGSVFDIVLGVNYHKVQLINDDKSINNLRAFFTKNNIKENVIEEILHEFVQGIENTKNCKEFFIKDCVLLPEKYEFIYDYDGSALYFFVNPNILLTKNEKSSSEYNSEKDNNASFINHFSASIDKYDGGVKGAIRDETLIGMPYGYVQSDFQYLYSNENDNFDLYKFGYHLDMPGYHFRAGTYLINESFNATDILFFNGGMLSNKEESIAFGSSKNLLEGARNQNRTIHFFAPISGRLIVKRENQILINRNTEGGQQKLSYQDLPFGKYKISLEVRAGDKLLYESQHEIVNRRQDTLAKGESDFYVSAGRLTNTHYSASEQDSSYFMKGLISYRLVDPVLLAFGVTLSNSGDMGQGAVNVNLPFNMDFSASVNLFTTGETYVENTLSYNQFSFVYEKFNKPTTVLNLATNYFGSYGYERAYLNVNHSFTTNTYGSMNLMYQKHLNDYSINEQRNSYQELNLLGSLSIATFANSRVDLNLGYSYNFDEAKQSDRSDVTFSIGFTLPLSFSGSVQASSLASVNKRKDVLFRNGLSHNDLFKTDYMRSSATIGSTYLRRTTGNSLLADASWSTYINRPEFSGGVYGSYDTKGYKGVSANIASSQVWSDNKMKFTSIKANSYGIVNVKSLNGNVESDNTETTSKVSKGFLTIKENKKTKNNLFIYDENTLFPLNVYKAYELDLNTSMSDFKNTGQRVKYDFTHPGSVLSIDAKVDKTSMIIAGFKDVFEQPITALKCIGSGCIRISLITDSVYNLVIKEGAPFLLKTENMNCIVPDVNLKKKNYGMNYCIPNVDVGSFFNIKTKNKKQNVTMQFIGQYSNDVIAQSFIRELEKELLQIYSKQIGEYLYVYVNHKAIQKLTSKQEMLLNNLIEIAKHKETSDAKLFSLIME</sequence>